<dbReference type="PANTHER" id="PTHR42909:SF1">
    <property type="entry name" value="CARBOHYDRATE KINASE PFKB DOMAIN-CONTAINING PROTEIN"/>
    <property type="match status" value="1"/>
</dbReference>
<name>A0A8I2ZDZ4_VERLO</name>
<protein>
    <submittedName>
        <fullName evidence="2">Uncharacterized protein</fullName>
    </submittedName>
</protein>
<evidence type="ECO:0000256" key="1">
    <source>
        <dbReference type="ARBA" id="ARBA00022723"/>
    </source>
</evidence>
<proteinExistence type="predicted"/>
<evidence type="ECO:0000313" key="2">
    <source>
        <dbReference type="EMBL" id="KAG7127128.1"/>
    </source>
</evidence>
<dbReference type="GO" id="GO:0016798">
    <property type="term" value="F:hydrolase activity, acting on glycosyl bonds"/>
    <property type="evidence" value="ECO:0007669"/>
    <property type="project" value="TreeGrafter"/>
</dbReference>
<organism evidence="2 3">
    <name type="scientific">Verticillium longisporum</name>
    <name type="common">Verticillium dahliae var. longisporum</name>
    <dbReference type="NCBI Taxonomy" id="100787"/>
    <lineage>
        <taxon>Eukaryota</taxon>
        <taxon>Fungi</taxon>
        <taxon>Dikarya</taxon>
        <taxon>Ascomycota</taxon>
        <taxon>Pezizomycotina</taxon>
        <taxon>Sordariomycetes</taxon>
        <taxon>Hypocreomycetidae</taxon>
        <taxon>Glomerellales</taxon>
        <taxon>Plectosphaerellaceae</taxon>
        <taxon>Verticillium</taxon>
    </lineage>
</organism>
<accession>A0A8I2ZDZ4</accession>
<sequence>MHVSCLSATRACLSSTLPTRASCNRLSTPSYRALSHLSTSRSNVSRHALTARSLSASRFYSTAPYAGAPGLKDFLRISDEVADAIATNKPVVALESTIYTHGALGNDLGLEDIVRQGGGIPAVCGILEGVPIVGLTPEEVARMVDSGSARKVSRRDIAYLAGLVRFIRPCLAP</sequence>
<dbReference type="GO" id="GO:0046872">
    <property type="term" value="F:metal ion binding"/>
    <property type="evidence" value="ECO:0007669"/>
    <property type="project" value="UniProtKB-KW"/>
</dbReference>
<dbReference type="PANTHER" id="PTHR42909">
    <property type="entry name" value="ZGC:136858"/>
    <property type="match status" value="1"/>
</dbReference>
<dbReference type="Pfam" id="PF04227">
    <property type="entry name" value="Indigoidine_A"/>
    <property type="match status" value="1"/>
</dbReference>
<keyword evidence="1" id="KW-0479">Metal-binding</keyword>
<gene>
    <name evidence="2" type="ORF">HYQ45_012683</name>
</gene>
<reference evidence="2" key="1">
    <citation type="journal article" date="2021" name="Mol. Plant Pathol.">
        <title>A 20-kb lineage-specific genomic region tames virulence in pathogenic amphidiploid Verticillium longisporum.</title>
        <authorList>
            <person name="Harting R."/>
            <person name="Starke J."/>
            <person name="Kusch H."/>
            <person name="Poggeler S."/>
            <person name="Maurus I."/>
            <person name="Schluter R."/>
            <person name="Landesfeind M."/>
            <person name="Bulla I."/>
            <person name="Nowrousian M."/>
            <person name="de Jonge R."/>
            <person name="Stahlhut G."/>
            <person name="Hoff K.J."/>
            <person name="Asshauer K.P."/>
            <person name="Thurmer A."/>
            <person name="Stanke M."/>
            <person name="Daniel R."/>
            <person name="Morgenstern B."/>
            <person name="Thomma B.P.H.J."/>
            <person name="Kronstad J.W."/>
            <person name="Braus-Stromeyer S.A."/>
            <person name="Braus G.H."/>
        </authorList>
    </citation>
    <scope>NUCLEOTIDE SEQUENCE</scope>
    <source>
        <strain evidence="2">Vl32</strain>
    </source>
</reference>
<dbReference type="GO" id="GO:0004730">
    <property type="term" value="F:pseudouridylate synthase activity"/>
    <property type="evidence" value="ECO:0007669"/>
    <property type="project" value="InterPro"/>
</dbReference>
<dbReference type="Proteomes" id="UP000689129">
    <property type="component" value="Unassembled WGS sequence"/>
</dbReference>
<dbReference type="EMBL" id="JAEMWZ010000295">
    <property type="protein sequence ID" value="KAG7127128.1"/>
    <property type="molecule type" value="Genomic_DNA"/>
</dbReference>
<evidence type="ECO:0000313" key="3">
    <source>
        <dbReference type="Proteomes" id="UP000689129"/>
    </source>
</evidence>
<comment type="caution">
    <text evidence="2">The sequence shown here is derived from an EMBL/GenBank/DDBJ whole genome shotgun (WGS) entry which is preliminary data.</text>
</comment>
<dbReference type="InterPro" id="IPR007342">
    <property type="entry name" value="PsuG"/>
</dbReference>
<dbReference type="GO" id="GO:0005737">
    <property type="term" value="C:cytoplasm"/>
    <property type="evidence" value="ECO:0007669"/>
    <property type="project" value="TreeGrafter"/>
</dbReference>
<dbReference type="AlphaFoldDB" id="A0A8I2ZDZ4"/>
<dbReference type="OrthoDB" id="198885at2759"/>